<dbReference type="GO" id="GO:0045087">
    <property type="term" value="P:innate immune response"/>
    <property type="evidence" value="ECO:0007669"/>
    <property type="project" value="UniProtKB-KW"/>
</dbReference>
<dbReference type="InterPro" id="IPR001315">
    <property type="entry name" value="CARD"/>
</dbReference>
<reference evidence="7 8" key="1">
    <citation type="submission" date="2024-01" db="EMBL/GenBank/DDBJ databases">
        <title>The genome of the rayed Mediterranean limpet Patella caerulea (Linnaeus, 1758).</title>
        <authorList>
            <person name="Anh-Thu Weber A."/>
            <person name="Halstead-Nussloch G."/>
        </authorList>
    </citation>
    <scope>NUCLEOTIDE SEQUENCE [LARGE SCALE GENOMIC DNA]</scope>
    <source>
        <strain evidence="7">AATW-2023a</strain>
        <tissue evidence="7">Whole specimen</tissue>
    </source>
</reference>
<sequence>MAAANVHNRGRMNDIDYDVIQSNIVYLKEQLRGNDIAENMFQRKIINRDEMDKIEKEQEKGRPEGVRALLKCLMETGGVNAFGEFIDCLNNSGFEHVAEKLKLDRKGRTDAMNVEAKLPDPEHTTPTPPYNS</sequence>
<dbReference type="CDD" id="cd01671">
    <property type="entry name" value="CARD"/>
    <property type="match status" value="1"/>
</dbReference>
<dbReference type="GO" id="GO:0042981">
    <property type="term" value="P:regulation of apoptotic process"/>
    <property type="evidence" value="ECO:0007669"/>
    <property type="project" value="InterPro"/>
</dbReference>
<gene>
    <name evidence="7" type="ORF">SNE40_020316</name>
</gene>
<protein>
    <recommendedName>
        <fullName evidence="6">CARD domain-containing protein</fullName>
    </recommendedName>
</protein>
<evidence type="ECO:0000256" key="4">
    <source>
        <dbReference type="ARBA" id="ARBA00022843"/>
    </source>
</evidence>
<evidence type="ECO:0000256" key="5">
    <source>
        <dbReference type="ARBA" id="ARBA00022859"/>
    </source>
</evidence>
<dbReference type="GO" id="GO:0070513">
    <property type="term" value="F:death domain binding"/>
    <property type="evidence" value="ECO:0007669"/>
    <property type="project" value="InterPro"/>
</dbReference>
<accession>A0AAN8GAE7</accession>
<dbReference type="InterPro" id="IPR011029">
    <property type="entry name" value="DEATH-like_dom_sf"/>
</dbReference>
<dbReference type="SMART" id="SM00114">
    <property type="entry name" value="CARD"/>
    <property type="match status" value="1"/>
</dbReference>
<evidence type="ECO:0000256" key="3">
    <source>
        <dbReference type="ARBA" id="ARBA00022588"/>
    </source>
</evidence>
<dbReference type="Pfam" id="PF16739">
    <property type="entry name" value="CARD_2"/>
    <property type="match status" value="1"/>
</dbReference>
<organism evidence="7 8">
    <name type="scientific">Patella caerulea</name>
    <name type="common">Rayed Mediterranean limpet</name>
    <dbReference type="NCBI Taxonomy" id="87958"/>
    <lineage>
        <taxon>Eukaryota</taxon>
        <taxon>Metazoa</taxon>
        <taxon>Spiralia</taxon>
        <taxon>Lophotrochozoa</taxon>
        <taxon>Mollusca</taxon>
        <taxon>Gastropoda</taxon>
        <taxon>Patellogastropoda</taxon>
        <taxon>Patelloidea</taxon>
        <taxon>Patellidae</taxon>
        <taxon>Patella</taxon>
    </lineage>
</organism>
<proteinExistence type="predicted"/>
<dbReference type="PANTHER" id="PTHR15034">
    <property type="entry name" value="DEATH DOMAIN-CONTAINING PROTEIN CRADD"/>
    <property type="match status" value="1"/>
</dbReference>
<dbReference type="EMBL" id="JAZGQO010000015">
    <property type="protein sequence ID" value="KAK6169228.1"/>
    <property type="molecule type" value="Genomic_DNA"/>
</dbReference>
<keyword evidence="4" id="KW-0832">Ubl conjugation</keyword>
<dbReference type="AlphaFoldDB" id="A0AAN8GAE7"/>
<name>A0AAN8GAE7_PATCE</name>
<dbReference type="GO" id="GO:0005737">
    <property type="term" value="C:cytoplasm"/>
    <property type="evidence" value="ECO:0007669"/>
    <property type="project" value="UniProtKB-ARBA"/>
</dbReference>
<keyword evidence="3" id="KW-0399">Innate immunity</keyword>
<evidence type="ECO:0000256" key="1">
    <source>
        <dbReference type="ARBA" id="ARBA00022499"/>
    </source>
</evidence>
<keyword evidence="2" id="KW-0597">Phosphoprotein</keyword>
<keyword evidence="5" id="KW-0391">Immunity</keyword>
<feature type="domain" description="CARD" evidence="6">
    <location>
        <begin position="12"/>
        <end position="104"/>
    </location>
</feature>
<keyword evidence="8" id="KW-1185">Reference proteome</keyword>
<dbReference type="Proteomes" id="UP001347796">
    <property type="component" value="Unassembled WGS sequence"/>
</dbReference>
<evidence type="ECO:0000256" key="2">
    <source>
        <dbReference type="ARBA" id="ARBA00022553"/>
    </source>
</evidence>
<dbReference type="GO" id="GO:0002020">
    <property type="term" value="F:protease binding"/>
    <property type="evidence" value="ECO:0007669"/>
    <property type="project" value="InterPro"/>
</dbReference>
<comment type="caution">
    <text evidence="7">The sequence shown here is derived from an EMBL/GenBank/DDBJ whole genome shotgun (WGS) entry which is preliminary data.</text>
</comment>
<dbReference type="SUPFAM" id="SSF47986">
    <property type="entry name" value="DEATH domain"/>
    <property type="match status" value="1"/>
</dbReference>
<dbReference type="InterPro" id="IPR037939">
    <property type="entry name" value="CRADD"/>
</dbReference>
<dbReference type="InterPro" id="IPR031964">
    <property type="entry name" value="CARD_dom"/>
</dbReference>
<dbReference type="PANTHER" id="PTHR15034:SF5">
    <property type="entry name" value="DEATH DOMAIN-CONTAINING PROTEIN CRADD"/>
    <property type="match status" value="1"/>
</dbReference>
<keyword evidence="1" id="KW-1017">Isopeptide bond</keyword>
<evidence type="ECO:0000313" key="8">
    <source>
        <dbReference type="Proteomes" id="UP001347796"/>
    </source>
</evidence>
<dbReference type="PROSITE" id="PS50209">
    <property type="entry name" value="CARD"/>
    <property type="match status" value="1"/>
</dbReference>
<dbReference type="Gene3D" id="1.10.533.10">
    <property type="entry name" value="Death Domain, Fas"/>
    <property type="match status" value="1"/>
</dbReference>
<evidence type="ECO:0000313" key="7">
    <source>
        <dbReference type="EMBL" id="KAK6169228.1"/>
    </source>
</evidence>
<evidence type="ECO:0000259" key="6">
    <source>
        <dbReference type="PROSITE" id="PS50209"/>
    </source>
</evidence>